<accession>A0A9W8YPJ2</accession>
<evidence type="ECO:0000313" key="2">
    <source>
        <dbReference type="EMBL" id="KAJ4388043.1"/>
    </source>
</evidence>
<evidence type="ECO:0000313" key="3">
    <source>
        <dbReference type="Proteomes" id="UP001140453"/>
    </source>
</evidence>
<name>A0A9W8YPJ2_9PEZI</name>
<evidence type="ECO:0000259" key="1">
    <source>
        <dbReference type="Pfam" id="PF20150"/>
    </source>
</evidence>
<proteinExistence type="predicted"/>
<sequence>MSSMEGQGDLGTTKEFHRFTELPTEIRLMIYKVLLSQPEGIYINTKVRGHFEACAKLSEPCAVLGSCKGQIFRKKKRRCVCPPVFPKGYSVENSILGSCKWVRNEALDIFWKQKWHFANPETLHAFLMLLKPETIGHINDITIHKDLNKRDIRHFAFLAPLRYATHLQVLRFGGSIDAHPIGSFSEERNGWIIAQIFFRKFAPFVRAFVALRGVEDLLGVVKFHQIDMGGKLLLGAWNDEKERDFFKGLKKGLKECLVDLLHFRDLRSRL</sequence>
<dbReference type="PANTHER" id="PTHR42085:SF8">
    <property type="entry name" value="F-BOX DOMAIN-CONTAINING PROTEIN"/>
    <property type="match status" value="1"/>
</dbReference>
<feature type="domain" description="2EXR" evidence="1">
    <location>
        <begin position="16"/>
        <end position="110"/>
    </location>
</feature>
<dbReference type="OrthoDB" id="5397846at2759"/>
<dbReference type="Pfam" id="PF20150">
    <property type="entry name" value="2EXR"/>
    <property type="match status" value="1"/>
</dbReference>
<comment type="caution">
    <text evidence="2">The sequence shown here is derived from an EMBL/GenBank/DDBJ whole genome shotgun (WGS) entry which is preliminary data.</text>
</comment>
<dbReference type="InterPro" id="IPR045518">
    <property type="entry name" value="2EXR"/>
</dbReference>
<dbReference type="Proteomes" id="UP001140453">
    <property type="component" value="Unassembled WGS sequence"/>
</dbReference>
<gene>
    <name evidence="2" type="ORF">N0V93_008648</name>
</gene>
<reference evidence="2" key="1">
    <citation type="submission" date="2022-10" db="EMBL/GenBank/DDBJ databases">
        <title>Tapping the CABI collections for fungal endophytes: first genome assemblies for Collariella, Neodidymelliopsis, Ascochyta clinopodiicola, Didymella pomorum, Didymosphaeria variabile, Neocosmospora piperis and Neocucurbitaria cava.</title>
        <authorList>
            <person name="Hill R."/>
        </authorList>
    </citation>
    <scope>NUCLEOTIDE SEQUENCE</scope>
    <source>
        <strain evidence="2">IMI 355082</strain>
    </source>
</reference>
<dbReference type="AlphaFoldDB" id="A0A9W8YPJ2"/>
<keyword evidence="3" id="KW-1185">Reference proteome</keyword>
<dbReference type="EMBL" id="JAPEVB010000005">
    <property type="protein sequence ID" value="KAJ4388043.1"/>
    <property type="molecule type" value="Genomic_DNA"/>
</dbReference>
<organism evidence="2 3">
    <name type="scientific">Gnomoniopsis smithogilvyi</name>
    <dbReference type="NCBI Taxonomy" id="1191159"/>
    <lineage>
        <taxon>Eukaryota</taxon>
        <taxon>Fungi</taxon>
        <taxon>Dikarya</taxon>
        <taxon>Ascomycota</taxon>
        <taxon>Pezizomycotina</taxon>
        <taxon>Sordariomycetes</taxon>
        <taxon>Sordariomycetidae</taxon>
        <taxon>Diaporthales</taxon>
        <taxon>Gnomoniaceae</taxon>
        <taxon>Gnomoniopsis</taxon>
    </lineage>
</organism>
<protein>
    <recommendedName>
        <fullName evidence="1">2EXR domain-containing protein</fullName>
    </recommendedName>
</protein>
<dbReference type="InterPro" id="IPR038883">
    <property type="entry name" value="AN11006-like"/>
</dbReference>
<dbReference type="PANTHER" id="PTHR42085">
    <property type="entry name" value="F-BOX DOMAIN-CONTAINING PROTEIN"/>
    <property type="match status" value="1"/>
</dbReference>